<proteinExistence type="predicted"/>
<gene>
    <name evidence="2" type="ORF">HAP48_011100</name>
</gene>
<dbReference type="Gene3D" id="3.40.50.720">
    <property type="entry name" value="NAD(P)-binding Rossmann-like Domain"/>
    <property type="match status" value="1"/>
</dbReference>
<dbReference type="InterPro" id="IPR002347">
    <property type="entry name" value="SDR_fam"/>
</dbReference>
<protein>
    <submittedName>
        <fullName evidence="2">SDR family NAD(P)-dependent oxidoreductase</fullName>
    </submittedName>
</protein>
<dbReference type="Pfam" id="PF00106">
    <property type="entry name" value="adh_short"/>
    <property type="match status" value="1"/>
</dbReference>
<dbReference type="EMBL" id="JAAOLE020000001">
    <property type="protein sequence ID" value="NVI43506.1"/>
    <property type="molecule type" value="Genomic_DNA"/>
</dbReference>
<feature type="region of interest" description="Disordered" evidence="1">
    <location>
        <begin position="1"/>
        <end position="24"/>
    </location>
</feature>
<evidence type="ECO:0000256" key="1">
    <source>
        <dbReference type="SAM" id="MobiDB-lite"/>
    </source>
</evidence>
<evidence type="ECO:0000313" key="2">
    <source>
        <dbReference type="EMBL" id="NVI43506.1"/>
    </source>
</evidence>
<accession>A0A973VX85</accession>
<name>A0A973VX85_9BRAD</name>
<sequence length="152" mass="16755">MFLNMGRSPKGYEQVPSKHRSRTGQFDLPHARSWILIERDQFIERAFRANVVLQLAGAGMARVALVTGGSREIGAAIARALAAAGCCVAACYARNVGAAWSFQDQTGIPVFQWDLANYEPVQPVSARWRRRWAQSTSWSTTPVSCATSHCIE</sequence>
<reference evidence="2" key="1">
    <citation type="submission" date="2020-06" db="EMBL/GenBank/DDBJ databases">
        <title>Whole Genome Sequence of Bradyrhizobium sp. Strain 1S1.</title>
        <authorList>
            <person name="Bromfield E.S.P."/>
            <person name="Cloutier S."/>
        </authorList>
    </citation>
    <scope>NUCLEOTIDE SEQUENCE [LARGE SCALE GENOMIC DNA]</scope>
    <source>
        <strain evidence="2">1S1</strain>
    </source>
</reference>
<dbReference type="SUPFAM" id="SSF51735">
    <property type="entry name" value="NAD(P)-binding Rossmann-fold domains"/>
    <property type="match status" value="1"/>
</dbReference>
<organism evidence="2">
    <name type="scientific">Bradyrhizobium septentrionale</name>
    <dbReference type="NCBI Taxonomy" id="1404411"/>
    <lineage>
        <taxon>Bacteria</taxon>
        <taxon>Pseudomonadati</taxon>
        <taxon>Pseudomonadota</taxon>
        <taxon>Alphaproteobacteria</taxon>
        <taxon>Hyphomicrobiales</taxon>
        <taxon>Nitrobacteraceae</taxon>
        <taxon>Bradyrhizobium</taxon>
    </lineage>
</organism>
<dbReference type="InterPro" id="IPR036291">
    <property type="entry name" value="NAD(P)-bd_dom_sf"/>
</dbReference>
<dbReference type="AlphaFoldDB" id="A0A973VX85"/>
<comment type="caution">
    <text evidence="2">The sequence shown here is derived from an EMBL/GenBank/DDBJ whole genome shotgun (WGS) entry which is preliminary data.</text>
</comment>